<feature type="region of interest" description="Disordered" evidence="1">
    <location>
        <begin position="1"/>
        <end position="58"/>
    </location>
</feature>
<dbReference type="Proteomes" id="UP001140091">
    <property type="component" value="Unassembled WGS sequence"/>
</dbReference>
<evidence type="ECO:0000256" key="1">
    <source>
        <dbReference type="SAM" id="MobiDB-lite"/>
    </source>
</evidence>
<gene>
    <name evidence="2" type="ORF">H1R20_g16177</name>
</gene>
<protein>
    <submittedName>
        <fullName evidence="2">Uncharacterized protein</fullName>
    </submittedName>
</protein>
<dbReference type="InterPro" id="IPR046521">
    <property type="entry name" value="DUF6698"/>
</dbReference>
<sequence length="300" mass="33080">MLHDQAGGQNSGAPPNGGGTAQVLGRRGRDDADGENNENGNLSLGPRRRIAQKSDPLVGNGKHFGRTIHGFCKIFPLIKEGLMRQIEMKAGLLHFLELSPEEQQEHDIFTQLKGLAPGLDTRLMSASTQELLYIASTLDHGVGRARADDIRSTKGAILGWITPPGSVLIPPLSKNRKSDRGFFHYRTGELLCPPMLDWANSSIWERHKTGELTVSGDNWPSFIYERPYNRESPWDGLWRGNLLVKGFKHVFTSPSSVEEATRATRAGNVEINGMRRVTIPSLAYIATLASGFLEPLFVQS</sequence>
<feature type="non-terminal residue" evidence="2">
    <location>
        <position position="1"/>
    </location>
</feature>
<evidence type="ECO:0000313" key="2">
    <source>
        <dbReference type="EMBL" id="KAJ2920915.1"/>
    </source>
</evidence>
<organism evidence="2 3">
    <name type="scientific">Candolleomyces eurysporus</name>
    <dbReference type="NCBI Taxonomy" id="2828524"/>
    <lineage>
        <taxon>Eukaryota</taxon>
        <taxon>Fungi</taxon>
        <taxon>Dikarya</taxon>
        <taxon>Basidiomycota</taxon>
        <taxon>Agaricomycotina</taxon>
        <taxon>Agaricomycetes</taxon>
        <taxon>Agaricomycetidae</taxon>
        <taxon>Agaricales</taxon>
        <taxon>Agaricineae</taxon>
        <taxon>Psathyrellaceae</taxon>
        <taxon>Candolleomyces</taxon>
    </lineage>
</organism>
<reference evidence="2" key="1">
    <citation type="submission" date="2022-06" db="EMBL/GenBank/DDBJ databases">
        <title>Genome Sequence of Candolleomyces eurysporus.</title>
        <authorList>
            <person name="Buettner E."/>
        </authorList>
    </citation>
    <scope>NUCLEOTIDE SEQUENCE</scope>
    <source>
        <strain evidence="2">VTCC 930004</strain>
    </source>
</reference>
<comment type="caution">
    <text evidence="2">The sequence shown here is derived from an EMBL/GenBank/DDBJ whole genome shotgun (WGS) entry which is preliminary data.</text>
</comment>
<accession>A0A9W8M6R1</accession>
<keyword evidence="3" id="KW-1185">Reference proteome</keyword>
<dbReference type="AlphaFoldDB" id="A0A9W8M6R1"/>
<evidence type="ECO:0000313" key="3">
    <source>
        <dbReference type="Proteomes" id="UP001140091"/>
    </source>
</evidence>
<dbReference type="OrthoDB" id="3160134at2759"/>
<dbReference type="EMBL" id="JANBPK010001721">
    <property type="protein sequence ID" value="KAJ2920915.1"/>
    <property type="molecule type" value="Genomic_DNA"/>
</dbReference>
<proteinExistence type="predicted"/>
<dbReference type="Pfam" id="PF20414">
    <property type="entry name" value="DUF6698"/>
    <property type="match status" value="1"/>
</dbReference>
<name>A0A9W8M6R1_9AGAR</name>